<keyword evidence="5 8" id="KW-1133">Transmembrane helix</keyword>
<keyword evidence="4 8" id="KW-0812">Transmembrane</keyword>
<dbReference type="PANTHER" id="PTHR10464:SF4">
    <property type="entry name" value="UREA TRANSPORTER"/>
    <property type="match status" value="1"/>
</dbReference>
<feature type="transmembrane region" description="Helical" evidence="8">
    <location>
        <begin position="254"/>
        <end position="274"/>
    </location>
</feature>
<dbReference type="InterPro" id="IPR004937">
    <property type="entry name" value="Urea_transporter"/>
</dbReference>
<dbReference type="EMBL" id="JAARRL010000008">
    <property type="protein sequence ID" value="MBC1500258.1"/>
    <property type="molecule type" value="Genomic_DNA"/>
</dbReference>
<feature type="site" description="Important for channel permeability" evidence="7">
    <location>
        <position position="284"/>
    </location>
</feature>
<feature type="transmembrane region" description="Helical" evidence="8">
    <location>
        <begin position="178"/>
        <end position="196"/>
    </location>
</feature>
<comment type="subcellular location">
    <subcellularLocation>
        <location evidence="1">Cell membrane</location>
        <topology evidence="1">Multi-pass membrane protein</topology>
    </subcellularLocation>
</comment>
<name>A0A841Z4X6_9LIST</name>
<feature type="transmembrane region" description="Helical" evidence="8">
    <location>
        <begin position="280"/>
        <end position="298"/>
    </location>
</feature>
<feature type="transmembrane region" description="Helical" evidence="8">
    <location>
        <begin position="72"/>
        <end position="88"/>
    </location>
</feature>
<evidence type="ECO:0000256" key="8">
    <source>
        <dbReference type="SAM" id="Phobius"/>
    </source>
</evidence>
<keyword evidence="6 8" id="KW-0472">Membrane</keyword>
<proteinExistence type="inferred from homology"/>
<evidence type="ECO:0000256" key="1">
    <source>
        <dbReference type="ARBA" id="ARBA00004651"/>
    </source>
</evidence>
<comment type="similarity">
    <text evidence="2">Belongs to the urea transporter family.</text>
</comment>
<evidence type="ECO:0000256" key="3">
    <source>
        <dbReference type="ARBA" id="ARBA00022475"/>
    </source>
</evidence>
<feature type="transmembrane region" description="Helical" evidence="8">
    <location>
        <begin position="94"/>
        <end position="115"/>
    </location>
</feature>
<feature type="transmembrane region" description="Helical" evidence="8">
    <location>
        <begin position="122"/>
        <end position="141"/>
    </location>
</feature>
<evidence type="ECO:0000313" key="10">
    <source>
        <dbReference type="Proteomes" id="UP000564536"/>
    </source>
</evidence>
<dbReference type="Gene3D" id="1.10.3430.10">
    <property type="entry name" value="Ammonium transporter AmtB like domains"/>
    <property type="match status" value="1"/>
</dbReference>
<dbReference type="GO" id="GO:0005886">
    <property type="term" value="C:plasma membrane"/>
    <property type="evidence" value="ECO:0007669"/>
    <property type="project" value="UniProtKB-SubCell"/>
</dbReference>
<organism evidence="9 10">
    <name type="scientific">Listeria weihenstephanensis</name>
    <dbReference type="NCBI Taxonomy" id="1006155"/>
    <lineage>
        <taxon>Bacteria</taxon>
        <taxon>Bacillati</taxon>
        <taxon>Bacillota</taxon>
        <taxon>Bacilli</taxon>
        <taxon>Bacillales</taxon>
        <taxon>Listeriaceae</taxon>
        <taxon>Listeria</taxon>
    </lineage>
</organism>
<dbReference type="Pfam" id="PF03253">
    <property type="entry name" value="UT"/>
    <property type="match status" value="1"/>
</dbReference>
<dbReference type="InterPro" id="IPR029020">
    <property type="entry name" value="Ammonium/urea_transptr"/>
</dbReference>
<evidence type="ECO:0000313" key="9">
    <source>
        <dbReference type="EMBL" id="MBC1500258.1"/>
    </source>
</evidence>
<evidence type="ECO:0000256" key="4">
    <source>
        <dbReference type="ARBA" id="ARBA00022692"/>
    </source>
</evidence>
<feature type="transmembrane region" description="Helical" evidence="8">
    <location>
        <begin position="30"/>
        <end position="60"/>
    </location>
</feature>
<dbReference type="PANTHER" id="PTHR10464">
    <property type="entry name" value="UREA TRANSPORTER"/>
    <property type="match status" value="1"/>
</dbReference>
<comment type="caution">
    <text evidence="9">The sequence shown here is derived from an EMBL/GenBank/DDBJ whole genome shotgun (WGS) entry which is preliminary data.</text>
</comment>
<evidence type="ECO:0000256" key="7">
    <source>
        <dbReference type="PIRSR" id="PIRSR016502-1"/>
    </source>
</evidence>
<evidence type="ECO:0000256" key="5">
    <source>
        <dbReference type="ARBA" id="ARBA00022989"/>
    </source>
</evidence>
<dbReference type="RefSeq" id="WP_185425414.1">
    <property type="nucleotide sequence ID" value="NZ_JAARRL010000008.1"/>
</dbReference>
<feature type="transmembrane region" description="Helical" evidence="8">
    <location>
        <begin position="230"/>
        <end position="247"/>
    </location>
</feature>
<dbReference type="PIRSF" id="PIRSF016502">
    <property type="entry name" value="Urea_transporter"/>
    <property type="match status" value="1"/>
</dbReference>
<keyword evidence="3" id="KW-1003">Cell membrane</keyword>
<gene>
    <name evidence="9" type="ORF">HB943_06550</name>
</gene>
<protein>
    <submittedName>
        <fullName evidence="9">Urea transporter</fullName>
    </submittedName>
</protein>
<reference evidence="9 10" key="1">
    <citation type="submission" date="2020-03" db="EMBL/GenBank/DDBJ databases">
        <title>Soil Listeria distribution.</title>
        <authorList>
            <person name="Liao J."/>
            <person name="Wiedmann M."/>
        </authorList>
    </citation>
    <scope>NUCLEOTIDE SEQUENCE [LARGE SCALE GENOMIC DNA]</scope>
    <source>
        <strain evidence="9 10">FSL L7-1523</strain>
    </source>
</reference>
<sequence>MGENDGIVSPTSVLKGISQVLLIENVWSGFLILIGLCLASMEVGITALVASCLGTATAYLIGANKAKINQGLYGFSSVLTGIACLLFLDGASKYVAAFIGAVIAVFFTVAIQSIAARFNLPALTFPFIAVTWCIILASYAMTHVHLSDAIAVTPIQQMTDNPQTVDVFGALFKDFGEVFLQDSYLCSLFILAGIAVSGWRNTIMAVAGVIISIIVVYICGLNLHSLEMGLYSYNTILTMIAMGSVFYTKIRGGYVYVIIAGIVTVLMTPVITIMLEPLGLPALTMPFVVTTWLFLTITESMKKGEY</sequence>
<feature type="transmembrane region" description="Helical" evidence="8">
    <location>
        <begin position="203"/>
        <end position="224"/>
    </location>
</feature>
<dbReference type="GO" id="GO:0015204">
    <property type="term" value="F:urea transmembrane transporter activity"/>
    <property type="evidence" value="ECO:0007669"/>
    <property type="project" value="InterPro"/>
</dbReference>
<dbReference type="Proteomes" id="UP000564536">
    <property type="component" value="Unassembled WGS sequence"/>
</dbReference>
<accession>A0A841Z4X6</accession>
<dbReference type="AlphaFoldDB" id="A0A841Z4X6"/>
<evidence type="ECO:0000256" key="6">
    <source>
        <dbReference type="ARBA" id="ARBA00023136"/>
    </source>
</evidence>
<evidence type="ECO:0000256" key="2">
    <source>
        <dbReference type="ARBA" id="ARBA00005914"/>
    </source>
</evidence>